<keyword evidence="3" id="KW-1185">Reference proteome</keyword>
<dbReference type="PROSITE" id="PS50011">
    <property type="entry name" value="PROTEIN_KINASE_DOM"/>
    <property type="match status" value="1"/>
</dbReference>
<dbReference type="Proteomes" id="UP000306477">
    <property type="component" value="Unassembled WGS sequence"/>
</dbReference>
<accession>A0A4S3PNC1</accession>
<evidence type="ECO:0000313" key="2">
    <source>
        <dbReference type="EMBL" id="THE11009.1"/>
    </source>
</evidence>
<dbReference type="PANTHER" id="PTHR44167:SF24">
    <property type="entry name" value="SERINE_THREONINE-PROTEIN KINASE CHK2"/>
    <property type="match status" value="1"/>
</dbReference>
<dbReference type="AlphaFoldDB" id="A0A4S3PNC1"/>
<dbReference type="GO" id="GO:0004672">
    <property type="term" value="F:protein kinase activity"/>
    <property type="evidence" value="ECO:0007669"/>
    <property type="project" value="InterPro"/>
</dbReference>
<dbReference type="RefSeq" id="WP_136380669.1">
    <property type="nucleotide sequence ID" value="NZ_SLUB01000035.1"/>
</dbReference>
<keyword evidence="2" id="KW-0808">Transferase</keyword>
<reference evidence="2 3" key="1">
    <citation type="journal article" date="2019" name="Indoor Air">
        <title>Impacts of indoor surface finishes on bacterial viability.</title>
        <authorList>
            <person name="Hu J."/>
            <person name="Maamar S.B."/>
            <person name="Glawe A.J."/>
            <person name="Gottel N."/>
            <person name="Gilbert J.A."/>
            <person name="Hartmann E.M."/>
        </authorList>
    </citation>
    <scope>NUCLEOTIDE SEQUENCE [LARGE SCALE GENOMIC DNA]</scope>
    <source>
        <strain evidence="2 3">AF060A6</strain>
    </source>
</reference>
<gene>
    <name evidence="2" type="ORF">E1I69_16505</name>
</gene>
<feature type="domain" description="Protein kinase" evidence="1">
    <location>
        <begin position="27"/>
        <end position="263"/>
    </location>
</feature>
<dbReference type="OrthoDB" id="9788659at2"/>
<dbReference type="GO" id="GO:0005524">
    <property type="term" value="F:ATP binding"/>
    <property type="evidence" value="ECO:0007669"/>
    <property type="project" value="InterPro"/>
</dbReference>
<dbReference type="CDD" id="cd00180">
    <property type="entry name" value="PKc"/>
    <property type="match status" value="1"/>
</dbReference>
<protein>
    <submittedName>
        <fullName evidence="2">Serine/threonine-protein kinase</fullName>
    </submittedName>
</protein>
<comment type="caution">
    <text evidence="2">The sequence shown here is derived from an EMBL/GenBank/DDBJ whole genome shotgun (WGS) entry which is preliminary data.</text>
</comment>
<evidence type="ECO:0000259" key="1">
    <source>
        <dbReference type="PROSITE" id="PS50011"/>
    </source>
</evidence>
<dbReference type="EMBL" id="SLUB01000035">
    <property type="protein sequence ID" value="THE11009.1"/>
    <property type="molecule type" value="Genomic_DNA"/>
</dbReference>
<dbReference type="InterPro" id="IPR011009">
    <property type="entry name" value="Kinase-like_dom_sf"/>
</dbReference>
<evidence type="ECO:0000313" key="3">
    <source>
        <dbReference type="Proteomes" id="UP000306477"/>
    </source>
</evidence>
<dbReference type="Gene3D" id="1.10.510.10">
    <property type="entry name" value="Transferase(Phosphotransferase) domain 1"/>
    <property type="match status" value="1"/>
</dbReference>
<sequence>MLRPIRRMYQFIVDKPIKAAEILNHRYQVIDMIGTGSYGIVYLCHDLQNKEYKVVKQLRPSKRKNRNEIKLFEDEISIMKRLKHKQMPLFYGEFSERGHYFYAMSYMDGVNLEDEIFLNKKVFNEEESLLFLAKIIKLVDYLHNNDMYHLDLRIPNIIIKENEPYLIDFGLARQVKSTQFRETNSEELKLQDYYDLGDILLYLLYTTYPLKTKKALPWTEELSLRQETEAILKKLLGITEPYSTIEQILHDLYKAVRAFENSD</sequence>
<name>A0A4S3PNC1_9BACI</name>
<keyword evidence="2" id="KW-0418">Kinase</keyword>
<dbReference type="InterPro" id="IPR000719">
    <property type="entry name" value="Prot_kinase_dom"/>
</dbReference>
<dbReference type="PANTHER" id="PTHR44167">
    <property type="entry name" value="OVARIAN-SPECIFIC SERINE/THREONINE-PROTEIN KINASE LOK-RELATED"/>
    <property type="match status" value="1"/>
</dbReference>
<dbReference type="SUPFAM" id="SSF56112">
    <property type="entry name" value="Protein kinase-like (PK-like)"/>
    <property type="match status" value="1"/>
</dbReference>
<dbReference type="Pfam" id="PF00069">
    <property type="entry name" value="Pkinase"/>
    <property type="match status" value="1"/>
</dbReference>
<organism evidence="2 3">
    <name type="scientific">Bacillus timonensis</name>
    <dbReference type="NCBI Taxonomy" id="1033734"/>
    <lineage>
        <taxon>Bacteria</taxon>
        <taxon>Bacillati</taxon>
        <taxon>Bacillota</taxon>
        <taxon>Bacilli</taxon>
        <taxon>Bacillales</taxon>
        <taxon>Bacillaceae</taxon>
        <taxon>Bacillus</taxon>
    </lineage>
</organism>
<proteinExistence type="predicted"/>